<dbReference type="Pfam" id="PF12833">
    <property type="entry name" value="HTH_18"/>
    <property type="match status" value="1"/>
</dbReference>
<evidence type="ECO:0000256" key="3">
    <source>
        <dbReference type="ARBA" id="ARBA00023163"/>
    </source>
</evidence>
<dbReference type="InterPro" id="IPR009057">
    <property type="entry name" value="Homeodomain-like_sf"/>
</dbReference>
<accession>A0ABV0H3D0</accession>
<organism evidence="5 6">
    <name type="scientific">Chromobacterium piscinae</name>
    <dbReference type="NCBI Taxonomy" id="686831"/>
    <lineage>
        <taxon>Bacteria</taxon>
        <taxon>Pseudomonadati</taxon>
        <taxon>Pseudomonadota</taxon>
        <taxon>Betaproteobacteria</taxon>
        <taxon>Neisseriales</taxon>
        <taxon>Chromobacteriaceae</taxon>
        <taxon>Chromobacterium</taxon>
    </lineage>
</organism>
<evidence type="ECO:0000313" key="5">
    <source>
        <dbReference type="EMBL" id="MEO3954593.1"/>
    </source>
</evidence>
<dbReference type="SMART" id="SM00342">
    <property type="entry name" value="HTH_ARAC"/>
    <property type="match status" value="1"/>
</dbReference>
<dbReference type="PANTHER" id="PTHR11019">
    <property type="entry name" value="HTH-TYPE TRANSCRIPTIONAL REGULATOR NIMR"/>
    <property type="match status" value="1"/>
</dbReference>
<dbReference type="Gene3D" id="1.10.10.60">
    <property type="entry name" value="Homeodomain-like"/>
    <property type="match status" value="2"/>
</dbReference>
<protein>
    <submittedName>
        <fullName evidence="5">Helix-turn-helix transcriptional regulator</fullName>
    </submittedName>
</protein>
<dbReference type="SUPFAM" id="SSF51182">
    <property type="entry name" value="RmlC-like cupins"/>
    <property type="match status" value="1"/>
</dbReference>
<evidence type="ECO:0000313" key="6">
    <source>
        <dbReference type="Proteomes" id="UP001438292"/>
    </source>
</evidence>
<dbReference type="InterPro" id="IPR014710">
    <property type="entry name" value="RmlC-like_jellyroll"/>
</dbReference>
<dbReference type="RefSeq" id="WP_166440146.1">
    <property type="nucleotide sequence ID" value="NZ_JBDJPN010000020.1"/>
</dbReference>
<comment type="caution">
    <text evidence="5">The sequence shown here is derived from an EMBL/GenBank/DDBJ whole genome shotgun (WGS) entry which is preliminary data.</text>
</comment>
<dbReference type="PROSITE" id="PS01124">
    <property type="entry name" value="HTH_ARAC_FAMILY_2"/>
    <property type="match status" value="1"/>
</dbReference>
<dbReference type="CDD" id="cd06124">
    <property type="entry name" value="cupin_NimR-like_N"/>
    <property type="match status" value="1"/>
</dbReference>
<dbReference type="InterPro" id="IPR003313">
    <property type="entry name" value="AraC-bd"/>
</dbReference>
<dbReference type="PANTHER" id="PTHR11019:SF199">
    <property type="entry name" value="HTH-TYPE TRANSCRIPTIONAL REGULATOR NIMR"/>
    <property type="match status" value="1"/>
</dbReference>
<dbReference type="EMBL" id="JBDQQU010000008">
    <property type="protein sequence ID" value="MEO3954593.1"/>
    <property type="molecule type" value="Genomic_DNA"/>
</dbReference>
<keyword evidence="3" id="KW-0804">Transcription</keyword>
<dbReference type="Proteomes" id="UP001438292">
    <property type="component" value="Unassembled WGS sequence"/>
</dbReference>
<name>A0ABV0H3D0_9NEIS</name>
<gene>
    <name evidence="5" type="ORF">ABH309_09035</name>
</gene>
<keyword evidence="1" id="KW-0805">Transcription regulation</keyword>
<evidence type="ECO:0000256" key="2">
    <source>
        <dbReference type="ARBA" id="ARBA00023125"/>
    </source>
</evidence>
<reference evidence="5 6" key="1">
    <citation type="submission" date="2024-05" db="EMBL/GenBank/DDBJ databases">
        <authorList>
            <person name="De Oliveira J.P."/>
            <person name="Noriler S.A."/>
            <person name="De Oliveira A.G."/>
            <person name="Sipoli D.S."/>
        </authorList>
    </citation>
    <scope>NUCLEOTIDE SEQUENCE [LARGE SCALE GENOMIC DNA]</scope>
    <source>
        <strain evidence="5 6">LABIM186</strain>
    </source>
</reference>
<dbReference type="InterPro" id="IPR011051">
    <property type="entry name" value="RmlC_Cupin_sf"/>
</dbReference>
<evidence type="ECO:0000259" key="4">
    <source>
        <dbReference type="PROSITE" id="PS01124"/>
    </source>
</evidence>
<dbReference type="Pfam" id="PF02311">
    <property type="entry name" value="AraC_binding"/>
    <property type="match status" value="1"/>
</dbReference>
<dbReference type="InterPro" id="IPR018060">
    <property type="entry name" value="HTH_AraC"/>
</dbReference>
<feature type="domain" description="HTH araC/xylS-type" evidence="4">
    <location>
        <begin position="150"/>
        <end position="247"/>
    </location>
</feature>
<evidence type="ECO:0000256" key="1">
    <source>
        <dbReference type="ARBA" id="ARBA00023015"/>
    </source>
</evidence>
<proteinExistence type="predicted"/>
<keyword evidence="2" id="KW-0238">DNA-binding</keyword>
<dbReference type="Gene3D" id="2.60.120.10">
    <property type="entry name" value="Jelly Rolls"/>
    <property type="match status" value="1"/>
</dbReference>
<keyword evidence="6" id="KW-1185">Reference proteome</keyword>
<sequence length="247" mass="27160">MERAILPGLTVAALRRGVGDHTARHVHAEGQLAWASEGALELEADGRRILLPGGCVGWIPPGMPHGAHYHGELRGWSLQLDAAWLPDLPAELRVWRASPLLQGVFQRLGAWPAQAGADAARRLISVLADELAWAEPYPASLAWPRHPALRKLAGALLDEPSLDWDLERWAGRIGMSRRSLIRHFRAETGMGVAEWRERLRMLRARALLAEGRSVSYCAAELGYAGSSAFIVAFRRCFGETPGRYLSA</sequence>
<dbReference type="SUPFAM" id="SSF46689">
    <property type="entry name" value="Homeodomain-like"/>
    <property type="match status" value="1"/>
</dbReference>